<gene>
    <name evidence="3" type="ORF">DXT76_01220</name>
</gene>
<dbReference type="CDD" id="cd22362">
    <property type="entry name" value="TnsA_endonuclease-like"/>
    <property type="match status" value="1"/>
</dbReference>
<feature type="domain" description="TnsA endonuclease N-terminal" evidence="2">
    <location>
        <begin position="74"/>
        <end position="168"/>
    </location>
</feature>
<sequence length="269" mass="31767">MAKRKTSLTEKKIKEMYKEGRGQGVGESYKPWITIQDVPSMGLSTREKGWKTDRIHQFLSKLERDFFYLLEWADSVIDIREQFPLNREDTYHIAEEKEIEHPLDPTTKVPIVMTTDFLITVRYKKGTKLLARTIKPSKELEKKRVIEKFEVERSYWETRGVDWGIVTEKEIPKGIVQNVEWLHASYSSIEEISEKTLQIYTQNMVRHLNGCNTSIIEMVSEFDRKFHLDDGMSLDILKHLIARKEVKVDISRKIFTHQWVEDVFVLDSK</sequence>
<evidence type="ECO:0000313" key="4">
    <source>
        <dbReference type="Proteomes" id="UP000257032"/>
    </source>
</evidence>
<dbReference type="AlphaFoldDB" id="A0A3D8VUA3"/>
<dbReference type="EMBL" id="QTLC01000007">
    <property type="protein sequence ID" value="RDY72588.1"/>
    <property type="molecule type" value="Genomic_DNA"/>
</dbReference>
<protein>
    <submittedName>
        <fullName evidence="3">Heteromeric transposase endonuclease subunit TnsA</fullName>
    </submittedName>
</protein>
<comment type="caution">
    <text evidence="3">The sequence shown here is derived from an EMBL/GenBank/DDBJ whole genome shotgun (WGS) entry which is preliminary data.</text>
</comment>
<organism evidence="3 4">
    <name type="scientific">Halobacillus trueperi</name>
    <dbReference type="NCBI Taxonomy" id="156205"/>
    <lineage>
        <taxon>Bacteria</taxon>
        <taxon>Bacillati</taxon>
        <taxon>Bacillota</taxon>
        <taxon>Bacilli</taxon>
        <taxon>Bacillales</taxon>
        <taxon>Bacillaceae</taxon>
        <taxon>Halobacillus</taxon>
    </lineage>
</organism>
<dbReference type="Proteomes" id="UP000257032">
    <property type="component" value="Unassembled WGS sequence"/>
</dbReference>
<keyword evidence="3" id="KW-0255">Endonuclease</keyword>
<feature type="domain" description="TnsA endonuclease C-terminal" evidence="1">
    <location>
        <begin position="170"/>
        <end position="250"/>
    </location>
</feature>
<dbReference type="RefSeq" id="WP_115893253.1">
    <property type="nucleotide sequence ID" value="NZ_QTLC01000007.1"/>
</dbReference>
<dbReference type="Pfam" id="PF08722">
    <property type="entry name" value="Tn7_TnsA-like_N"/>
    <property type="match status" value="1"/>
</dbReference>
<dbReference type="InterPro" id="IPR011335">
    <property type="entry name" value="Restrct_endonuc-II-like"/>
</dbReference>
<evidence type="ECO:0000313" key="3">
    <source>
        <dbReference type="EMBL" id="RDY72588.1"/>
    </source>
</evidence>
<name>A0A3D8VUA3_9BACI</name>
<evidence type="ECO:0000259" key="1">
    <source>
        <dbReference type="Pfam" id="PF08721"/>
    </source>
</evidence>
<keyword evidence="3" id="KW-0540">Nuclease</keyword>
<accession>A0A3D8VUA3</accession>
<keyword evidence="3" id="KW-0378">Hydrolase</keyword>
<dbReference type="Gene3D" id="1.10.10.10">
    <property type="entry name" value="Winged helix-like DNA-binding domain superfamily/Winged helix DNA-binding domain"/>
    <property type="match status" value="1"/>
</dbReference>
<dbReference type="SUPFAM" id="SSF52980">
    <property type="entry name" value="Restriction endonuclease-like"/>
    <property type="match status" value="1"/>
</dbReference>
<dbReference type="InterPro" id="IPR014832">
    <property type="entry name" value="TnsA_C"/>
</dbReference>
<reference evidence="3 4" key="1">
    <citation type="submission" date="2018-08" db="EMBL/GenBank/DDBJ databases">
        <title>Genome sequence of strict halophilic Halobacillus trueperi SS1 isolated from Lunsu, a salty water body of North West Himalayas.</title>
        <authorList>
            <person name="Gupta S."/>
            <person name="Sharma P."/>
            <person name="Dev K."/>
            <person name="Baumler D."/>
            <person name="Sourirajan A."/>
        </authorList>
    </citation>
    <scope>NUCLEOTIDE SEQUENCE [LARGE SCALE GENOMIC DNA]</scope>
    <source>
        <strain evidence="3 4">SS1</strain>
    </source>
</reference>
<proteinExistence type="predicted"/>
<evidence type="ECO:0000259" key="2">
    <source>
        <dbReference type="Pfam" id="PF08722"/>
    </source>
</evidence>
<dbReference type="GO" id="GO:0004519">
    <property type="term" value="F:endonuclease activity"/>
    <property type="evidence" value="ECO:0007669"/>
    <property type="project" value="UniProtKB-KW"/>
</dbReference>
<dbReference type="InterPro" id="IPR036388">
    <property type="entry name" value="WH-like_DNA-bd_sf"/>
</dbReference>
<dbReference type="InterPro" id="IPR014833">
    <property type="entry name" value="TnsA_N"/>
</dbReference>
<dbReference type="Pfam" id="PF08721">
    <property type="entry name" value="Tn7_Tnp_TnsA_C"/>
    <property type="match status" value="1"/>
</dbReference>
<dbReference type="InterPro" id="IPR011856">
    <property type="entry name" value="tRNA_endonuc-like_dom_sf"/>
</dbReference>
<dbReference type="GO" id="GO:0003676">
    <property type="term" value="F:nucleic acid binding"/>
    <property type="evidence" value="ECO:0007669"/>
    <property type="project" value="InterPro"/>
</dbReference>
<dbReference type="Gene3D" id="3.40.1350.10">
    <property type="match status" value="1"/>
</dbReference>